<dbReference type="GO" id="GO:0043043">
    <property type="term" value="P:peptide biosynthetic process"/>
    <property type="evidence" value="ECO:0007669"/>
    <property type="project" value="InterPro"/>
</dbReference>
<feature type="domain" description="Translation elongation factor P/YeiP central" evidence="3">
    <location>
        <begin position="68"/>
        <end position="122"/>
    </location>
</feature>
<dbReference type="PIRSF" id="PIRSF005901">
    <property type="entry name" value="EF-P"/>
    <property type="match status" value="1"/>
</dbReference>
<dbReference type="CDD" id="cd04470">
    <property type="entry name" value="S1_EF-P_repeat_1"/>
    <property type="match status" value="1"/>
</dbReference>
<dbReference type="InterPro" id="IPR014722">
    <property type="entry name" value="Rib_uL2_dom2"/>
</dbReference>
<evidence type="ECO:0000259" key="2">
    <source>
        <dbReference type="SMART" id="SM00841"/>
    </source>
</evidence>
<dbReference type="GO" id="GO:0003746">
    <property type="term" value="F:translation elongation factor activity"/>
    <property type="evidence" value="ECO:0007669"/>
    <property type="project" value="InterPro"/>
</dbReference>
<dbReference type="SUPFAM" id="SSF50104">
    <property type="entry name" value="Translation proteins SH3-like domain"/>
    <property type="match status" value="1"/>
</dbReference>
<dbReference type="EMBL" id="AMFJ01036053">
    <property type="protein sequence ID" value="EKD25474.1"/>
    <property type="molecule type" value="Genomic_DNA"/>
</dbReference>
<gene>
    <name evidence="4" type="ORF">ACD_80C00046G0001</name>
</gene>
<evidence type="ECO:0000259" key="3">
    <source>
        <dbReference type="SMART" id="SM01185"/>
    </source>
</evidence>
<dbReference type="InterPro" id="IPR008991">
    <property type="entry name" value="Translation_prot_SH3-like_sf"/>
</dbReference>
<evidence type="ECO:0000256" key="1">
    <source>
        <dbReference type="ARBA" id="ARBA00009479"/>
    </source>
</evidence>
<dbReference type="SMART" id="SM01185">
    <property type="entry name" value="EFP"/>
    <property type="match status" value="1"/>
</dbReference>
<dbReference type="Pfam" id="PF08207">
    <property type="entry name" value="EFP_N"/>
    <property type="match status" value="1"/>
</dbReference>
<dbReference type="InterPro" id="IPR012340">
    <property type="entry name" value="NA-bd_OB-fold"/>
</dbReference>
<evidence type="ECO:0000313" key="4">
    <source>
        <dbReference type="EMBL" id="EKD25474.1"/>
    </source>
</evidence>
<evidence type="ECO:0008006" key="5">
    <source>
        <dbReference type="Google" id="ProtNLM"/>
    </source>
</evidence>
<protein>
    <recommendedName>
        <fullName evidence="5">Elongation factor P</fullName>
    </recommendedName>
</protein>
<organism evidence="4">
    <name type="scientific">uncultured bacterium</name>
    <name type="common">gcode 4</name>
    <dbReference type="NCBI Taxonomy" id="1234023"/>
    <lineage>
        <taxon>Bacteria</taxon>
        <taxon>environmental samples</taxon>
    </lineage>
</organism>
<dbReference type="SUPFAM" id="SSF50249">
    <property type="entry name" value="Nucleic acid-binding proteins"/>
    <property type="match status" value="2"/>
</dbReference>
<dbReference type="SMART" id="SM00841">
    <property type="entry name" value="Elong-fact-P_C"/>
    <property type="match status" value="1"/>
</dbReference>
<accession>K1YJA9</accession>
<dbReference type="InterPro" id="IPR015365">
    <property type="entry name" value="Elong-fact-P_C"/>
</dbReference>
<dbReference type="GO" id="GO:0005829">
    <property type="term" value="C:cytosol"/>
    <property type="evidence" value="ECO:0007669"/>
    <property type="project" value="UniProtKB-ARBA"/>
</dbReference>
<dbReference type="Gene3D" id="2.30.30.30">
    <property type="match status" value="1"/>
</dbReference>
<feature type="domain" description="Elongation factor P C-terminal" evidence="2">
    <location>
        <begin position="130"/>
        <end position="181"/>
    </location>
</feature>
<dbReference type="PANTHER" id="PTHR30053">
    <property type="entry name" value="ELONGATION FACTOR P"/>
    <property type="match status" value="1"/>
</dbReference>
<reference evidence="4" key="1">
    <citation type="journal article" date="2012" name="Science">
        <title>Fermentation, hydrogen, and sulfur metabolism in multiple uncultivated bacterial phyla.</title>
        <authorList>
            <person name="Wrighton K.C."/>
            <person name="Thomas B.C."/>
            <person name="Sharon I."/>
            <person name="Miller C.S."/>
            <person name="Castelle C.J."/>
            <person name="VerBerkmoes N.C."/>
            <person name="Wilkins M.J."/>
            <person name="Hettich R.L."/>
            <person name="Lipton M.S."/>
            <person name="Williams K.H."/>
            <person name="Long P.E."/>
            <person name="Banfield J.F."/>
        </authorList>
    </citation>
    <scope>NUCLEOTIDE SEQUENCE [LARGE SCALE GENOMIC DNA]</scope>
</reference>
<dbReference type="AlphaFoldDB" id="K1YJA9"/>
<dbReference type="InterPro" id="IPR013185">
    <property type="entry name" value="Transl_elong_KOW-like"/>
</dbReference>
<proteinExistence type="inferred from homology"/>
<dbReference type="FunFam" id="2.40.50.140:FF:000004">
    <property type="entry name" value="Elongation factor P"/>
    <property type="match status" value="1"/>
</dbReference>
<name>K1YJA9_9BACT</name>
<dbReference type="InterPro" id="IPR020599">
    <property type="entry name" value="Transl_elong_fac_P/YeiP"/>
</dbReference>
<dbReference type="PANTHER" id="PTHR30053:SF12">
    <property type="entry name" value="ELONGATION FACTOR P (EF-P) FAMILY PROTEIN"/>
    <property type="match status" value="1"/>
</dbReference>
<comment type="similarity">
    <text evidence="1">Belongs to the elongation factor P family.</text>
</comment>
<comment type="caution">
    <text evidence="4">The sequence shown here is derived from an EMBL/GenBank/DDBJ whole genome shotgun (WGS) entry which is preliminary data.</text>
</comment>
<dbReference type="Pfam" id="PF09285">
    <property type="entry name" value="Elong-fact-P_C"/>
    <property type="match status" value="1"/>
</dbReference>
<dbReference type="Pfam" id="PF01132">
    <property type="entry name" value="EFP"/>
    <property type="match status" value="1"/>
</dbReference>
<dbReference type="Gene3D" id="2.40.50.140">
    <property type="entry name" value="Nucleic acid-binding proteins"/>
    <property type="match status" value="2"/>
</dbReference>
<dbReference type="InterPro" id="IPR001059">
    <property type="entry name" value="Transl_elong_P/YeiP_cen"/>
</dbReference>
<dbReference type="NCBIfam" id="NF001810">
    <property type="entry name" value="PRK00529.1"/>
    <property type="match status" value="1"/>
</dbReference>
<sequence length="183" mass="20430">MKLDVSEIKKNTILEIDGTLYKVVDFAFMQMQQRQGSYSFKMKNLITGSVQTFTYKSGSVIEKGDVITKNALFLYSAGDSYTFMENDTGEMHDLNKDMVDDIVGYLKENMDLFVMVYKGNVISVILPPTVAYKIIATVPGVKWDRAQAGKKPATIETGMEIMIPLHKNEGDTITLNTVTGETT</sequence>